<dbReference type="InterPro" id="IPR029058">
    <property type="entry name" value="AB_hydrolase_fold"/>
</dbReference>
<reference evidence="5" key="1">
    <citation type="submission" date="2020-11" db="EMBL/GenBank/DDBJ databases">
        <authorList>
            <consortium name="DOE Joint Genome Institute"/>
            <person name="Ahrendt S."/>
            <person name="Riley R."/>
            <person name="Andreopoulos W."/>
            <person name="Labutti K."/>
            <person name="Pangilinan J."/>
            <person name="Ruiz-Duenas F.J."/>
            <person name="Barrasa J.M."/>
            <person name="Sanchez-Garcia M."/>
            <person name="Camarero S."/>
            <person name="Miyauchi S."/>
            <person name="Serrano A."/>
            <person name="Linde D."/>
            <person name="Babiker R."/>
            <person name="Drula E."/>
            <person name="Ayuso-Fernandez I."/>
            <person name="Pacheco R."/>
            <person name="Padilla G."/>
            <person name="Ferreira P."/>
            <person name="Barriuso J."/>
            <person name="Kellner H."/>
            <person name="Castanera R."/>
            <person name="Alfaro M."/>
            <person name="Ramirez L."/>
            <person name="Pisabarro A.G."/>
            <person name="Kuo A."/>
            <person name="Tritt A."/>
            <person name="Lipzen A."/>
            <person name="He G."/>
            <person name="Yan M."/>
            <person name="Ng V."/>
            <person name="Cullen D."/>
            <person name="Martin F."/>
            <person name="Rosso M.-N."/>
            <person name="Henrissat B."/>
            <person name="Hibbett D."/>
            <person name="Martinez A.T."/>
            <person name="Grigoriev I.V."/>
        </authorList>
    </citation>
    <scope>NUCLEOTIDE SEQUENCE</scope>
    <source>
        <strain evidence="5">AH 40177</strain>
    </source>
</reference>
<dbReference type="InterPro" id="IPR019826">
    <property type="entry name" value="Carboxylesterase_B_AS"/>
</dbReference>
<dbReference type="OrthoDB" id="408631at2759"/>
<evidence type="ECO:0000256" key="2">
    <source>
        <dbReference type="ARBA" id="ARBA00022801"/>
    </source>
</evidence>
<feature type="signal peptide" evidence="3">
    <location>
        <begin position="1"/>
        <end position="18"/>
    </location>
</feature>
<comment type="caution">
    <text evidence="5">The sequence shown here is derived from an EMBL/GenBank/DDBJ whole genome shotgun (WGS) entry which is preliminary data.</text>
</comment>
<evidence type="ECO:0000259" key="4">
    <source>
        <dbReference type="Pfam" id="PF00135"/>
    </source>
</evidence>
<dbReference type="PROSITE" id="PS00122">
    <property type="entry name" value="CARBOXYLESTERASE_B_1"/>
    <property type="match status" value="1"/>
</dbReference>
<dbReference type="EC" id="3.1.1.-" evidence="3"/>
<dbReference type="Pfam" id="PF00135">
    <property type="entry name" value="COesterase"/>
    <property type="match status" value="1"/>
</dbReference>
<dbReference type="GO" id="GO:0016787">
    <property type="term" value="F:hydrolase activity"/>
    <property type="evidence" value="ECO:0007669"/>
    <property type="project" value="UniProtKB-KW"/>
</dbReference>
<dbReference type="EMBL" id="JADNRY010000078">
    <property type="protein sequence ID" value="KAF9067069.1"/>
    <property type="molecule type" value="Genomic_DNA"/>
</dbReference>
<comment type="similarity">
    <text evidence="1 3">Belongs to the type-B carboxylesterase/lipase family.</text>
</comment>
<dbReference type="PROSITE" id="PS00941">
    <property type="entry name" value="CARBOXYLESTERASE_B_2"/>
    <property type="match status" value="1"/>
</dbReference>
<evidence type="ECO:0000313" key="6">
    <source>
        <dbReference type="Proteomes" id="UP000772434"/>
    </source>
</evidence>
<accession>A0A9P5U5U7</accession>
<organism evidence="5 6">
    <name type="scientific">Rhodocollybia butyracea</name>
    <dbReference type="NCBI Taxonomy" id="206335"/>
    <lineage>
        <taxon>Eukaryota</taxon>
        <taxon>Fungi</taxon>
        <taxon>Dikarya</taxon>
        <taxon>Basidiomycota</taxon>
        <taxon>Agaricomycotina</taxon>
        <taxon>Agaricomycetes</taxon>
        <taxon>Agaricomycetidae</taxon>
        <taxon>Agaricales</taxon>
        <taxon>Marasmiineae</taxon>
        <taxon>Omphalotaceae</taxon>
        <taxon>Rhodocollybia</taxon>
    </lineage>
</organism>
<evidence type="ECO:0000256" key="3">
    <source>
        <dbReference type="RuleBase" id="RU361235"/>
    </source>
</evidence>
<keyword evidence="2 3" id="KW-0378">Hydrolase</keyword>
<sequence length="521" mass="56206">MILSLAVALIFATKVAFAHQPVTISTTSGSLLGAEEDGVMSFKGIRFAQPPTGSLRWLPPVAFVSNATQNATVLGPSCVQQFAFATATLIEPLFNNPEDPPDEDEDCLFLNVWAPSCSSYAPLKPVVFYIYGGSFAFGTASLPEYDGTSIASNQDIVVVTFNYRTNVFGFPGAPDLPLQENNLGMLDQELALQWVQSNIQKFGGDPNQITIMGQSAGGISVSTFIVRHPVNPPFRAAIIFSGAAPDSSPKSTKFDAFNNFSIAMGCSQAPGPARLTCLRAVSAVDIRAYTNGPTAGDFRRVVDDVTDFEHNLEIIRSGNTAQVPLLAGTMQDDGTLFTVGETNLTAFLEAQGTKVGELVSADLARSLYPGQNDTTVIANVFRDLTFLCVTSLWAQAFVEIGISSVFRYEYGAAFPDFQLFPGAGAWHSTEVPEFFGTYNAETATHNEKTLSKSFQTAIANFIKNPNKSPAPHWPNYVPGNDTQTLARLAYHNNVDLGNFVDAVTSDSQDSTCATWNMFLDF</sequence>
<evidence type="ECO:0000313" key="5">
    <source>
        <dbReference type="EMBL" id="KAF9067069.1"/>
    </source>
</evidence>
<dbReference type="AlphaFoldDB" id="A0A9P5U5U7"/>
<proteinExistence type="inferred from homology"/>
<keyword evidence="3" id="KW-0732">Signal</keyword>
<feature type="domain" description="Carboxylesterase type B" evidence="4">
    <location>
        <begin position="23"/>
        <end position="493"/>
    </location>
</feature>
<protein>
    <recommendedName>
        <fullName evidence="3">Carboxylic ester hydrolase</fullName>
        <ecNumber evidence="3">3.1.1.-</ecNumber>
    </recommendedName>
</protein>
<dbReference type="Gene3D" id="3.40.50.1820">
    <property type="entry name" value="alpha/beta hydrolase"/>
    <property type="match status" value="1"/>
</dbReference>
<keyword evidence="6" id="KW-1185">Reference proteome</keyword>
<dbReference type="InterPro" id="IPR019819">
    <property type="entry name" value="Carboxylesterase_B_CS"/>
</dbReference>
<dbReference type="SUPFAM" id="SSF53474">
    <property type="entry name" value="alpha/beta-Hydrolases"/>
    <property type="match status" value="1"/>
</dbReference>
<dbReference type="PANTHER" id="PTHR11559">
    <property type="entry name" value="CARBOXYLESTERASE"/>
    <property type="match status" value="1"/>
</dbReference>
<feature type="chain" id="PRO_5040541733" description="Carboxylic ester hydrolase" evidence="3">
    <location>
        <begin position="19"/>
        <end position="521"/>
    </location>
</feature>
<dbReference type="Proteomes" id="UP000772434">
    <property type="component" value="Unassembled WGS sequence"/>
</dbReference>
<evidence type="ECO:0000256" key="1">
    <source>
        <dbReference type="ARBA" id="ARBA00005964"/>
    </source>
</evidence>
<name>A0A9P5U5U7_9AGAR</name>
<dbReference type="InterPro" id="IPR002018">
    <property type="entry name" value="CarbesteraseB"/>
</dbReference>
<dbReference type="InterPro" id="IPR050309">
    <property type="entry name" value="Type-B_Carboxylest/Lipase"/>
</dbReference>
<gene>
    <name evidence="5" type="ORF">BDP27DRAFT_1329471</name>
</gene>